<dbReference type="OrthoDB" id="1711136at2759"/>
<dbReference type="InterPro" id="IPR001611">
    <property type="entry name" value="Leu-rich_rpt"/>
</dbReference>
<sequence length="693" mass="80336">MLMFGKNSSDTRAKLERKLYLAKESPEPDFDISGCELRHLPSGIFSICKVFRKDNLYLQNNCLNSLDHGGQLSDLHHIKILDLSCNRFLHLSNDIRYLVNLTELYIHSNLLKAIPENIKYLECLRVLDVSNNKLTSLTTSLGKLQCLNTLKITQNDELNELCPELCLARNLAHIDLDGEKFTFPPSEIAMKDTETIMKFLCDALNIEYVVPSYVESNISVRDVNRIGNLFSRRNTTSWEEQEIAIIEREKRIHRANQQQRDKFLSKIIQEQLNLDSEIAKVHEDKEVERQRLIKAIQKDEKEIDVIVKKFIQSDGLKPEIIQQQLAYEKAEHDRLLEVTRQNYDNIKKADVLRAMKNLIRNENSFQFFLRNYRDNLNNIRENVVIRELENNVKLSEFLDAKDNSRTVLVQQLLEDEDIQKAIVTSLLEKVDSKTWSLNQEISFISSNLARLSAIEQEKKKLHIAYNYNELLQQRVQLVNLLDDLFEQKTKRRKQLIDTIREVEFKKDMSTDFWLKNYQKLIDSAPKNLLGVSKQLDPLLANYLLQEDVIHCLPFLVKFLFSDESLANITTDQLKDNGVTLSVDRDGIVRAIKLYMSSKLSEQQMEVSGRSNDFHPNAPYIDDVNKRNCSGVLDTEKDQNIQEGECVVCMDAKSEVVFIPCGHMCCCQSCGMQHIDLCPMCRINIERKIKVLIS</sequence>
<keyword evidence="1" id="KW-0433">Leucine-rich repeat</keyword>
<dbReference type="SMART" id="SM00369">
    <property type="entry name" value="LRR_TYP"/>
    <property type="match status" value="3"/>
</dbReference>
<dbReference type="GO" id="GO:0005737">
    <property type="term" value="C:cytoplasm"/>
    <property type="evidence" value="ECO:0007669"/>
    <property type="project" value="TreeGrafter"/>
</dbReference>
<evidence type="ECO:0000313" key="7">
    <source>
        <dbReference type="EMBL" id="CAG5018552.1"/>
    </source>
</evidence>
<dbReference type="InterPro" id="IPR001841">
    <property type="entry name" value="Znf_RING"/>
</dbReference>
<keyword evidence="3 5" id="KW-0479">Metal-binding</keyword>
<evidence type="ECO:0000256" key="4">
    <source>
        <dbReference type="ARBA" id="ARBA00022833"/>
    </source>
</evidence>
<dbReference type="GO" id="GO:0008270">
    <property type="term" value="F:zinc ion binding"/>
    <property type="evidence" value="ECO:0007669"/>
    <property type="project" value="UniProtKB-KW"/>
</dbReference>
<dbReference type="CDD" id="cd16515">
    <property type="entry name" value="RING-HC_LRSAM1"/>
    <property type="match status" value="1"/>
</dbReference>
<keyword evidence="3 5" id="KW-0863">Zinc-finger</keyword>
<dbReference type="EMBL" id="CAJQZP010001125">
    <property type="protein sequence ID" value="CAG5018552.1"/>
    <property type="molecule type" value="Genomic_DNA"/>
</dbReference>
<dbReference type="InterPro" id="IPR050216">
    <property type="entry name" value="LRR_domain-containing"/>
</dbReference>
<evidence type="ECO:0000256" key="2">
    <source>
        <dbReference type="ARBA" id="ARBA00022737"/>
    </source>
</evidence>
<keyword evidence="4" id="KW-0862">Zinc</keyword>
<proteinExistence type="predicted"/>
<dbReference type="PROSITE" id="PS50089">
    <property type="entry name" value="ZF_RING_2"/>
    <property type="match status" value="1"/>
</dbReference>
<keyword evidence="8" id="KW-1185">Reference proteome</keyword>
<dbReference type="PANTHER" id="PTHR48051">
    <property type="match status" value="1"/>
</dbReference>
<evidence type="ECO:0000256" key="1">
    <source>
        <dbReference type="ARBA" id="ARBA00022614"/>
    </source>
</evidence>
<name>A0A8S3XG98_PARAO</name>
<reference evidence="7" key="1">
    <citation type="submission" date="2021-04" db="EMBL/GenBank/DDBJ databases">
        <authorList>
            <person name="Tunstrom K."/>
        </authorList>
    </citation>
    <scope>NUCLEOTIDE SEQUENCE</scope>
</reference>
<organism evidence="7 8">
    <name type="scientific">Parnassius apollo</name>
    <name type="common">Apollo butterfly</name>
    <name type="synonym">Papilio apollo</name>
    <dbReference type="NCBI Taxonomy" id="110799"/>
    <lineage>
        <taxon>Eukaryota</taxon>
        <taxon>Metazoa</taxon>
        <taxon>Ecdysozoa</taxon>
        <taxon>Arthropoda</taxon>
        <taxon>Hexapoda</taxon>
        <taxon>Insecta</taxon>
        <taxon>Pterygota</taxon>
        <taxon>Neoptera</taxon>
        <taxon>Endopterygota</taxon>
        <taxon>Lepidoptera</taxon>
        <taxon>Glossata</taxon>
        <taxon>Ditrysia</taxon>
        <taxon>Papilionoidea</taxon>
        <taxon>Papilionidae</taxon>
        <taxon>Parnassiinae</taxon>
        <taxon>Parnassini</taxon>
        <taxon>Parnassius</taxon>
        <taxon>Parnassius</taxon>
    </lineage>
</organism>
<comment type="caution">
    <text evidence="7">The sequence shown here is derived from an EMBL/GenBank/DDBJ whole genome shotgun (WGS) entry which is preliminary data.</text>
</comment>
<gene>
    <name evidence="7" type="ORF">PAPOLLO_LOCUS16897</name>
</gene>
<protein>
    <submittedName>
        <fullName evidence="7">(apollo) hypothetical protein</fullName>
    </submittedName>
</protein>
<accession>A0A8S3XG98</accession>
<evidence type="ECO:0000259" key="6">
    <source>
        <dbReference type="PROSITE" id="PS50089"/>
    </source>
</evidence>
<dbReference type="AlphaFoldDB" id="A0A8S3XG98"/>
<dbReference type="Pfam" id="PF13920">
    <property type="entry name" value="zf-C3HC4_3"/>
    <property type="match status" value="1"/>
</dbReference>
<keyword evidence="2" id="KW-0677">Repeat</keyword>
<evidence type="ECO:0000256" key="5">
    <source>
        <dbReference type="PROSITE-ProRule" id="PRU00175"/>
    </source>
</evidence>
<feature type="domain" description="RING-type" evidence="6">
    <location>
        <begin position="645"/>
        <end position="681"/>
    </location>
</feature>
<dbReference type="InterPro" id="IPR003591">
    <property type="entry name" value="Leu-rich_rpt_typical-subtyp"/>
</dbReference>
<evidence type="ECO:0000313" key="8">
    <source>
        <dbReference type="Proteomes" id="UP000691718"/>
    </source>
</evidence>
<dbReference type="PANTHER" id="PTHR48051:SF47">
    <property type="entry name" value="LEUCINE RICH REPEAT AND STERILE ALPHA MOTIF CONTAINING 1"/>
    <property type="match status" value="1"/>
</dbReference>
<dbReference type="Proteomes" id="UP000691718">
    <property type="component" value="Unassembled WGS sequence"/>
</dbReference>
<dbReference type="PROSITE" id="PS51450">
    <property type="entry name" value="LRR"/>
    <property type="match status" value="1"/>
</dbReference>
<evidence type="ECO:0000256" key="3">
    <source>
        <dbReference type="ARBA" id="ARBA00022771"/>
    </source>
</evidence>